<reference evidence="2 3" key="1">
    <citation type="submission" date="2023-07" db="EMBL/GenBank/DDBJ databases">
        <title>Sorghum-associated microbial communities from plants grown in Nebraska, USA.</title>
        <authorList>
            <person name="Schachtman D."/>
        </authorList>
    </citation>
    <scope>NUCLEOTIDE SEQUENCE [LARGE SCALE GENOMIC DNA]</scope>
    <source>
        <strain evidence="2 3">4272</strain>
    </source>
</reference>
<evidence type="ECO:0000256" key="1">
    <source>
        <dbReference type="SAM" id="MobiDB-lite"/>
    </source>
</evidence>
<gene>
    <name evidence="2" type="ORF">J2W56_002215</name>
</gene>
<evidence type="ECO:0000313" key="3">
    <source>
        <dbReference type="Proteomes" id="UP001251217"/>
    </source>
</evidence>
<name>A0ABU1XDR5_9NOCA</name>
<feature type="compositionally biased region" description="Basic and acidic residues" evidence="1">
    <location>
        <begin position="27"/>
        <end position="51"/>
    </location>
</feature>
<evidence type="ECO:0008006" key="4">
    <source>
        <dbReference type="Google" id="ProtNLM"/>
    </source>
</evidence>
<feature type="region of interest" description="Disordered" evidence="1">
    <location>
        <begin position="1"/>
        <end position="53"/>
    </location>
</feature>
<dbReference type="RefSeq" id="WP_310400374.1">
    <property type="nucleotide sequence ID" value="NZ_JAVDWW010000003.1"/>
</dbReference>
<comment type="caution">
    <text evidence="2">The sequence shown here is derived from an EMBL/GenBank/DDBJ whole genome shotgun (WGS) entry which is preliminary data.</text>
</comment>
<dbReference type="Proteomes" id="UP001251217">
    <property type="component" value="Unassembled WGS sequence"/>
</dbReference>
<evidence type="ECO:0000313" key="2">
    <source>
        <dbReference type="EMBL" id="MDR7168484.1"/>
    </source>
</evidence>
<keyword evidence="3" id="KW-1185">Reference proteome</keyword>
<accession>A0ABU1XDR5</accession>
<dbReference type="EMBL" id="JAVDWW010000003">
    <property type="protein sequence ID" value="MDR7168484.1"/>
    <property type="molecule type" value="Genomic_DNA"/>
</dbReference>
<protein>
    <recommendedName>
        <fullName evidence="4">Tetratricopeptide repeat protein</fullName>
    </recommendedName>
</protein>
<organism evidence="2 3">
    <name type="scientific">Nocardia kruczakiae</name>
    <dbReference type="NCBI Taxonomy" id="261477"/>
    <lineage>
        <taxon>Bacteria</taxon>
        <taxon>Bacillati</taxon>
        <taxon>Actinomycetota</taxon>
        <taxon>Actinomycetes</taxon>
        <taxon>Mycobacteriales</taxon>
        <taxon>Nocardiaceae</taxon>
        <taxon>Nocardia</taxon>
    </lineage>
</organism>
<sequence>MPCPSGEFADEIPADQPSAPAARRISRHVDAELLDPEPRDSGPPHDSERSGYEPAAFDCQAATRAAGEPGRGDRRLRARELAEAATALLATSPAAAERMLLQALDCGSGVLSGEQLARLSSLVVTAVAHQPGREHDLAAAAVAAAESWAGISAADAAHHTLLAARVHYRSGHHRLAATLFAAALGCDALPYPPEEVAVLYEQLGRCLEQSHRHRGAARAYAAGAAAVAGRPQWRELHGDLIEAATRSRRSARNPAAMVRAYLSARRTP</sequence>
<proteinExistence type="predicted"/>